<sequence length="381" mass="41597">MSRKRRTFQIDLPDDPAPSTVPGNAGKTASGDAAPDTSTRGTGPAGRRGPMATAVRETGDSRAARADTVEAIRAENDRLAHEFVALKKQGLIVARIPLDAVKMSKLVRDRHTKADADLRDLIASIREVGLSNPIQVEQAEDGTYELIQGYRRLAAFRALAENDESYATIPAGIAPAGQGVDMLYRRMVDENLVRKNISFAEMAALARDYAVDPQVGAPGVEEAIRLLYASSSAQKRSYIRSFTLLLEVLEQHLEYPEEIPRALGLSLRNRLSEMPEVQGAIVRALRDMPNRTVEEELAVLRRFAGGAAETATPARTGSDKMSQTAKPRGKTTLRIERPEGTAKLVASAGRVELKLDKDFSDYEASRMEQAVLAFLRALDSN</sequence>
<dbReference type="Gene3D" id="3.90.1530.30">
    <property type="match status" value="1"/>
</dbReference>
<evidence type="ECO:0000313" key="4">
    <source>
        <dbReference type="Proteomes" id="UP000500791"/>
    </source>
</evidence>
<dbReference type="PANTHER" id="PTHR33375">
    <property type="entry name" value="CHROMOSOME-PARTITIONING PROTEIN PARB-RELATED"/>
    <property type="match status" value="1"/>
</dbReference>
<dbReference type="InterPro" id="IPR003115">
    <property type="entry name" value="ParB_N"/>
</dbReference>
<dbReference type="InterPro" id="IPR050336">
    <property type="entry name" value="Chromosome_partition/occlusion"/>
</dbReference>
<feature type="compositionally biased region" description="Polar residues" evidence="1">
    <location>
        <begin position="313"/>
        <end position="325"/>
    </location>
</feature>
<gene>
    <name evidence="3" type="ORF">G8E03_17090</name>
</gene>
<accession>A0A6G7VRC4</accession>
<reference evidence="3 4" key="1">
    <citation type="submission" date="2020-03" db="EMBL/GenBank/DDBJ databases">
        <title>Complete genome sequence of Monaibacterium sp. ALG8 with diverse plasmids.</title>
        <authorList>
            <person name="Sun C."/>
        </authorList>
    </citation>
    <scope>NUCLEOTIDE SEQUENCE [LARGE SCALE GENOMIC DNA]</scope>
    <source>
        <strain evidence="3 4">ALG8</strain>
        <plasmid evidence="3 4">unnamed6</plasmid>
    </source>
</reference>
<dbReference type="EMBL" id="CP049817">
    <property type="protein sequence ID" value="QIK42561.1"/>
    <property type="molecule type" value="Genomic_DNA"/>
</dbReference>
<dbReference type="Proteomes" id="UP000500791">
    <property type="component" value="Plasmid unnamed6"/>
</dbReference>
<dbReference type="SUPFAM" id="SSF110849">
    <property type="entry name" value="ParB/Sulfiredoxin"/>
    <property type="match status" value="1"/>
</dbReference>
<dbReference type="AlphaFoldDB" id="A0A6G7VRC4"/>
<feature type="region of interest" description="Disordered" evidence="1">
    <location>
        <begin position="1"/>
        <end position="64"/>
    </location>
</feature>
<feature type="domain" description="ParB-like N-terminal" evidence="2">
    <location>
        <begin position="94"/>
        <end position="192"/>
    </location>
</feature>
<dbReference type="PANTHER" id="PTHR33375:SF1">
    <property type="entry name" value="CHROMOSOME-PARTITIONING PROTEIN PARB-RELATED"/>
    <property type="match status" value="1"/>
</dbReference>
<dbReference type="KEGG" id="mon:G8E03_17090"/>
<dbReference type="SMART" id="SM00470">
    <property type="entry name" value="ParB"/>
    <property type="match status" value="1"/>
</dbReference>
<evidence type="ECO:0000259" key="2">
    <source>
        <dbReference type="SMART" id="SM00470"/>
    </source>
</evidence>
<dbReference type="GO" id="GO:0005694">
    <property type="term" value="C:chromosome"/>
    <property type="evidence" value="ECO:0007669"/>
    <property type="project" value="TreeGrafter"/>
</dbReference>
<name>A0A6G7VRC4_9RHOB</name>
<keyword evidence="3" id="KW-0614">Plasmid</keyword>
<evidence type="ECO:0000313" key="3">
    <source>
        <dbReference type="EMBL" id="QIK42561.1"/>
    </source>
</evidence>
<dbReference type="InterPro" id="IPR036086">
    <property type="entry name" value="ParB/Sulfiredoxin_sf"/>
</dbReference>
<proteinExistence type="predicted"/>
<feature type="compositionally biased region" description="Low complexity" evidence="1">
    <location>
        <begin position="39"/>
        <end position="50"/>
    </location>
</feature>
<protein>
    <submittedName>
        <fullName evidence="3">ParB N-terminal domain-containing protein</fullName>
    </submittedName>
</protein>
<dbReference type="GO" id="GO:0007059">
    <property type="term" value="P:chromosome segregation"/>
    <property type="evidence" value="ECO:0007669"/>
    <property type="project" value="TreeGrafter"/>
</dbReference>
<geneLocation type="plasmid" evidence="3 4">
    <name>unnamed6</name>
</geneLocation>
<dbReference type="Pfam" id="PF02195">
    <property type="entry name" value="ParB_N"/>
    <property type="match status" value="1"/>
</dbReference>
<keyword evidence="4" id="KW-1185">Reference proteome</keyword>
<dbReference type="RefSeq" id="WP_166195521.1">
    <property type="nucleotide sequence ID" value="NZ_CP049817.1"/>
</dbReference>
<organism evidence="3 4">
    <name type="scientific">Pontivivens nitratireducens</name>
    <dbReference type="NCBI Taxonomy" id="2758038"/>
    <lineage>
        <taxon>Bacteria</taxon>
        <taxon>Pseudomonadati</taxon>
        <taxon>Pseudomonadota</taxon>
        <taxon>Alphaproteobacteria</taxon>
        <taxon>Rhodobacterales</taxon>
        <taxon>Paracoccaceae</taxon>
        <taxon>Pontivivens</taxon>
    </lineage>
</organism>
<evidence type="ECO:0000256" key="1">
    <source>
        <dbReference type="SAM" id="MobiDB-lite"/>
    </source>
</evidence>
<feature type="region of interest" description="Disordered" evidence="1">
    <location>
        <begin position="309"/>
        <end position="332"/>
    </location>
</feature>